<dbReference type="AlphaFoldDB" id="A0A4Y2A561"/>
<proteinExistence type="predicted"/>
<accession>A0A4Y2A561</accession>
<organism evidence="1 2">
    <name type="scientific">Araneus ventricosus</name>
    <name type="common">Orbweaver spider</name>
    <name type="synonym">Epeira ventricosa</name>
    <dbReference type="NCBI Taxonomy" id="182803"/>
    <lineage>
        <taxon>Eukaryota</taxon>
        <taxon>Metazoa</taxon>
        <taxon>Ecdysozoa</taxon>
        <taxon>Arthropoda</taxon>
        <taxon>Chelicerata</taxon>
        <taxon>Arachnida</taxon>
        <taxon>Araneae</taxon>
        <taxon>Araneomorphae</taxon>
        <taxon>Entelegynae</taxon>
        <taxon>Araneoidea</taxon>
        <taxon>Araneidae</taxon>
        <taxon>Araneus</taxon>
    </lineage>
</organism>
<evidence type="ECO:0000313" key="1">
    <source>
        <dbReference type="EMBL" id="GBL74559.1"/>
    </source>
</evidence>
<protein>
    <submittedName>
        <fullName evidence="1">Uncharacterized protein</fullName>
    </submittedName>
</protein>
<dbReference type="Proteomes" id="UP000499080">
    <property type="component" value="Unassembled WGS sequence"/>
</dbReference>
<keyword evidence="2" id="KW-1185">Reference proteome</keyword>
<name>A0A4Y2A561_ARAVE</name>
<dbReference type="EMBL" id="BGPR01000005">
    <property type="protein sequence ID" value="GBL74559.1"/>
    <property type="molecule type" value="Genomic_DNA"/>
</dbReference>
<reference evidence="1 2" key="1">
    <citation type="journal article" date="2019" name="Sci. Rep.">
        <title>Orb-weaving spider Araneus ventricosus genome elucidates the spidroin gene catalogue.</title>
        <authorList>
            <person name="Kono N."/>
            <person name="Nakamura H."/>
            <person name="Ohtoshi R."/>
            <person name="Moran D.A.P."/>
            <person name="Shinohara A."/>
            <person name="Yoshida Y."/>
            <person name="Fujiwara M."/>
            <person name="Mori M."/>
            <person name="Tomita M."/>
            <person name="Arakawa K."/>
        </authorList>
    </citation>
    <scope>NUCLEOTIDE SEQUENCE [LARGE SCALE GENOMIC DNA]</scope>
</reference>
<sequence>MFRPRTQKCVNPTLLTIPTKRVDLRLDQVSDIHYLIMKPNLPLRHNVFSPCATENLMIYTFEGTRSINVCTFRPHTIPIKWFFHSVLYRKHAVRKDIRIPCCLKYRVVLKPFCRKGRQKVIL</sequence>
<comment type="caution">
    <text evidence="1">The sequence shown here is derived from an EMBL/GenBank/DDBJ whole genome shotgun (WGS) entry which is preliminary data.</text>
</comment>
<evidence type="ECO:0000313" key="2">
    <source>
        <dbReference type="Proteomes" id="UP000499080"/>
    </source>
</evidence>
<gene>
    <name evidence="1" type="ORF">AVEN_235477_1</name>
</gene>